<dbReference type="AlphaFoldDB" id="A0ABD7S7E6"/>
<dbReference type="RefSeq" id="WP_104607720.1">
    <property type="nucleotide sequence ID" value="NZ_CP034649.1"/>
</dbReference>
<protein>
    <submittedName>
        <fullName evidence="2">VOC family protein</fullName>
    </submittedName>
</protein>
<proteinExistence type="predicted"/>
<evidence type="ECO:0000259" key="1">
    <source>
        <dbReference type="Pfam" id="PF00903"/>
    </source>
</evidence>
<keyword evidence="3" id="KW-1185">Reference proteome</keyword>
<comment type="caution">
    <text evidence="2">The sequence shown here is derived from an EMBL/GenBank/DDBJ whole genome shotgun (WGS) entry which is preliminary data.</text>
</comment>
<feature type="domain" description="Glyoxalase/fosfomycin resistance/dioxygenase" evidence="1">
    <location>
        <begin position="36"/>
        <end position="162"/>
    </location>
</feature>
<dbReference type="CDD" id="cd06588">
    <property type="entry name" value="PhnB_like"/>
    <property type="match status" value="1"/>
</dbReference>
<gene>
    <name evidence="2" type="ORF">FQK01_16435</name>
</gene>
<dbReference type="InterPro" id="IPR028973">
    <property type="entry name" value="PhnB-like"/>
</dbReference>
<dbReference type="Pfam" id="PF00903">
    <property type="entry name" value="Glyoxalase"/>
    <property type="match status" value="1"/>
</dbReference>
<accession>A0ABD7S7E6</accession>
<evidence type="ECO:0000313" key="2">
    <source>
        <dbReference type="EMBL" id="TWQ51102.1"/>
    </source>
</evidence>
<dbReference type="PANTHER" id="PTHR33990">
    <property type="entry name" value="PROTEIN YJDN-RELATED"/>
    <property type="match status" value="1"/>
</dbReference>
<dbReference type="Gene3D" id="3.10.180.10">
    <property type="entry name" value="2,3-Dihydroxybiphenyl 1,2-Dioxygenase, domain 1"/>
    <property type="match status" value="1"/>
</dbReference>
<reference evidence="3" key="1">
    <citation type="journal article" date="2020" name="Phytopathology">
        <title>Genomic acquisitions in emerging populations of Xanthomonas vasicola pv. vasculorum infecting corn in the U.S. and Argentina.</title>
        <authorList>
            <person name="Perez-Quintero A.L."/>
        </authorList>
    </citation>
    <scope>NUCLEOTIDE SEQUENCE [LARGE SCALE GENOMIC DNA]</scope>
    <source>
        <strain evidence="3">Xvh-L</strain>
    </source>
</reference>
<sequence length="171" mass="18413">MADDIGLLWLDRTARSTPRRSPPASKGLPMHITPYLYFEGTCRAAFAHYRHVLGGELMLTTYAQMPPHAGSDTSIDAAAADLVMHVTLAGANGPLLMGSDMPPGQQLQGAKPVSVGLGFDDNLEAERAYAALAEGGQIQMPFGETFWAEGFGMCTDRFGVQWLVNGRDRSL</sequence>
<dbReference type="Proteomes" id="UP000320455">
    <property type="component" value="Unassembled WGS sequence"/>
</dbReference>
<organism evidence="2 3">
    <name type="scientific">Xanthomonas vasicola</name>
    <dbReference type="NCBI Taxonomy" id="56459"/>
    <lineage>
        <taxon>Bacteria</taxon>
        <taxon>Pseudomonadati</taxon>
        <taxon>Pseudomonadota</taxon>
        <taxon>Gammaproteobacteria</taxon>
        <taxon>Lysobacterales</taxon>
        <taxon>Lysobacteraceae</taxon>
        <taxon>Xanthomonas</taxon>
    </lineage>
</organism>
<dbReference type="SUPFAM" id="SSF54593">
    <property type="entry name" value="Glyoxalase/Bleomycin resistance protein/Dihydroxybiphenyl dioxygenase"/>
    <property type="match status" value="1"/>
</dbReference>
<dbReference type="PANTHER" id="PTHR33990:SF1">
    <property type="entry name" value="PROTEIN YJDN"/>
    <property type="match status" value="1"/>
</dbReference>
<evidence type="ECO:0000313" key="3">
    <source>
        <dbReference type="Proteomes" id="UP000320455"/>
    </source>
</evidence>
<dbReference type="InterPro" id="IPR029068">
    <property type="entry name" value="Glyas_Bleomycin-R_OHBP_Dase"/>
</dbReference>
<dbReference type="EMBL" id="VOCK01000030">
    <property type="protein sequence ID" value="TWQ51102.1"/>
    <property type="molecule type" value="Genomic_DNA"/>
</dbReference>
<dbReference type="InterPro" id="IPR004360">
    <property type="entry name" value="Glyas_Fos-R_dOase_dom"/>
</dbReference>
<name>A0ABD7S7E6_XANVA</name>